<dbReference type="AlphaFoldDB" id="M5SSD0"/>
<protein>
    <recommendedName>
        <fullName evidence="3">DUF2262 domain-containing protein</fullName>
    </recommendedName>
</protein>
<reference evidence="1 2" key="1">
    <citation type="journal article" date="2013" name="Mar. Genomics">
        <title>Expression of sulfatases in Rhodopirellula baltica and the diversity of sulfatases in the genus Rhodopirellula.</title>
        <authorList>
            <person name="Wegner C.E."/>
            <person name="Richter-Heitmann T."/>
            <person name="Klindworth A."/>
            <person name="Klockow C."/>
            <person name="Richter M."/>
            <person name="Achstetter T."/>
            <person name="Glockner F.O."/>
            <person name="Harder J."/>
        </authorList>
    </citation>
    <scope>NUCLEOTIDE SEQUENCE [LARGE SCALE GENOMIC DNA]</scope>
    <source>
        <strain evidence="1 2">SH398</strain>
    </source>
</reference>
<dbReference type="PATRIC" id="fig|1263868.3.peg.322"/>
<evidence type="ECO:0008006" key="3">
    <source>
        <dbReference type="Google" id="ProtNLM"/>
    </source>
</evidence>
<dbReference type="EMBL" id="ANOF01000008">
    <property type="protein sequence ID" value="EMI29189.1"/>
    <property type="molecule type" value="Genomic_DNA"/>
</dbReference>
<proteinExistence type="predicted"/>
<sequence>MRWMDHALDESIRRIKTPIQVSSVAGLGELRQFADRWEIELCPDAPHLSIIAPTISIDAPDEGPTPEQLDLIRQLPQQYASIESRIREELQSYFADMGAPEDYETVNFGSVDAHILSPDDEIDLEVWYSSIPEHGYMGYSVCLRDWKVHEIYGGD</sequence>
<evidence type="ECO:0000313" key="2">
    <source>
        <dbReference type="Proteomes" id="UP000011996"/>
    </source>
</evidence>
<name>M5SSD0_9BACT</name>
<dbReference type="Proteomes" id="UP000011996">
    <property type="component" value="Unassembled WGS sequence"/>
</dbReference>
<organism evidence="1 2">
    <name type="scientific">Rhodopirellula europaea SH398</name>
    <dbReference type="NCBI Taxonomy" id="1263868"/>
    <lineage>
        <taxon>Bacteria</taxon>
        <taxon>Pseudomonadati</taxon>
        <taxon>Planctomycetota</taxon>
        <taxon>Planctomycetia</taxon>
        <taxon>Pirellulales</taxon>
        <taxon>Pirellulaceae</taxon>
        <taxon>Rhodopirellula</taxon>
    </lineage>
</organism>
<gene>
    <name evidence="1" type="ORF">RESH_00297</name>
</gene>
<evidence type="ECO:0000313" key="1">
    <source>
        <dbReference type="EMBL" id="EMI29189.1"/>
    </source>
</evidence>
<accession>M5SSD0</accession>
<comment type="caution">
    <text evidence="1">The sequence shown here is derived from an EMBL/GenBank/DDBJ whole genome shotgun (WGS) entry which is preliminary data.</text>
</comment>